<comment type="subcellular location">
    <subcellularLocation>
        <location evidence="1">Mitochondrion</location>
    </subcellularLocation>
</comment>
<dbReference type="InterPro" id="IPR018828">
    <property type="entry name" value="RRG7"/>
</dbReference>
<proteinExistence type="predicted"/>
<sequence>MLAVPVRHLQFIRPAQQICRSSTNTSPAPAAELVYPESQSPHHNSLPSFLEYTSRTGLDPTSSTYIGTHYEYTVQTSLCRLGLSLQRIGGRSDHGIDLLGVWPLPSAPHPMKVLVQCKAFKEKLSPSLARELEGSFVGAPSGWRGNGVLGLLVSQKSATKGVREAMGRSRWPMGYVLVTREGKVLQMLWNRRAEVEGLEGVGVGLKYGGGESGEREVVLTWKGEALGA</sequence>
<dbReference type="AlphaFoldDB" id="K1X140"/>
<evidence type="ECO:0000256" key="2">
    <source>
        <dbReference type="ARBA" id="ARBA00023128"/>
    </source>
</evidence>
<dbReference type="eggNOG" id="ENOG502S6ZS">
    <property type="taxonomic scope" value="Eukaryota"/>
</dbReference>
<evidence type="ECO:0000313" key="3">
    <source>
        <dbReference type="EMBL" id="EKD18702.1"/>
    </source>
</evidence>
<evidence type="ECO:0000313" key="4">
    <source>
        <dbReference type="Proteomes" id="UP000006753"/>
    </source>
</evidence>
<dbReference type="Pfam" id="PF10356">
    <property type="entry name" value="RRG7"/>
    <property type="match status" value="2"/>
</dbReference>
<dbReference type="GeneID" id="18758879"/>
<dbReference type="GO" id="GO:0005739">
    <property type="term" value="C:mitochondrion"/>
    <property type="evidence" value="ECO:0007669"/>
    <property type="project" value="UniProtKB-SubCell"/>
</dbReference>
<dbReference type="OrthoDB" id="20734at2759"/>
<evidence type="ECO:0000256" key="1">
    <source>
        <dbReference type="ARBA" id="ARBA00004173"/>
    </source>
</evidence>
<dbReference type="FunCoup" id="K1X140">
    <property type="interactions" value="34"/>
</dbReference>
<reference evidence="3 4" key="1">
    <citation type="journal article" date="2012" name="BMC Genomics">
        <title>Sequencing the genome of Marssonina brunnea reveals fungus-poplar co-evolution.</title>
        <authorList>
            <person name="Zhu S."/>
            <person name="Cao Y.-Z."/>
            <person name="Jiang C."/>
            <person name="Tan B.-Y."/>
            <person name="Wang Z."/>
            <person name="Feng S."/>
            <person name="Zhang L."/>
            <person name="Su X.-H."/>
            <person name="Brejova B."/>
            <person name="Vinar T."/>
            <person name="Xu M."/>
            <person name="Wang M.-X."/>
            <person name="Zhang S.-G."/>
            <person name="Huang M.-R."/>
            <person name="Wu R."/>
            <person name="Zhou Y."/>
        </authorList>
    </citation>
    <scope>NUCLEOTIDE SEQUENCE [LARGE SCALE GENOMIC DNA]</scope>
    <source>
        <strain evidence="3 4">MB_m1</strain>
    </source>
</reference>
<dbReference type="Proteomes" id="UP000006753">
    <property type="component" value="Unassembled WGS sequence"/>
</dbReference>
<name>K1X140_MARBU</name>
<dbReference type="OMA" id="VQCKSLK"/>
<dbReference type="PANTHER" id="PTHR28133:SF1">
    <property type="entry name" value="REQUIRED FOR RESPIRATORY GROWTH PROTEIN 7, MITOCHONDRIAL"/>
    <property type="match status" value="1"/>
</dbReference>
<keyword evidence="2" id="KW-0496">Mitochondrion</keyword>
<dbReference type="EMBL" id="JH921432">
    <property type="protein sequence ID" value="EKD18702.1"/>
    <property type="molecule type" value="Genomic_DNA"/>
</dbReference>
<keyword evidence="4" id="KW-1185">Reference proteome</keyword>
<gene>
    <name evidence="3" type="ORF">MBM_02944</name>
</gene>
<dbReference type="InParanoid" id="K1X140"/>
<protein>
    <submittedName>
        <fullName evidence="3">Conserved fungal protein</fullName>
    </submittedName>
</protein>
<accession>K1X140</accession>
<dbReference type="KEGG" id="mbe:MBM_02944"/>
<dbReference type="PANTHER" id="PTHR28133">
    <property type="entry name" value="REQUIRED FOR RESPIRATORY GROWTH PROTEIN 7, MITOCHONDRIAL"/>
    <property type="match status" value="1"/>
</dbReference>
<dbReference type="RefSeq" id="XP_007290833.1">
    <property type="nucleotide sequence ID" value="XM_007290771.1"/>
</dbReference>
<dbReference type="HOGENOM" id="CLU_060368_0_0_1"/>
<organism evidence="3 4">
    <name type="scientific">Marssonina brunnea f. sp. multigermtubi (strain MB_m1)</name>
    <name type="common">Marssonina leaf spot fungus</name>
    <dbReference type="NCBI Taxonomy" id="1072389"/>
    <lineage>
        <taxon>Eukaryota</taxon>
        <taxon>Fungi</taxon>
        <taxon>Dikarya</taxon>
        <taxon>Ascomycota</taxon>
        <taxon>Pezizomycotina</taxon>
        <taxon>Leotiomycetes</taxon>
        <taxon>Helotiales</taxon>
        <taxon>Drepanopezizaceae</taxon>
        <taxon>Drepanopeziza</taxon>
    </lineage>
</organism>